<name>A0A2P2QTU8_RHIMU</name>
<accession>A0A2P2QTU8</accession>
<organism evidence="1">
    <name type="scientific">Rhizophora mucronata</name>
    <name type="common">Asiatic mangrove</name>
    <dbReference type="NCBI Taxonomy" id="61149"/>
    <lineage>
        <taxon>Eukaryota</taxon>
        <taxon>Viridiplantae</taxon>
        <taxon>Streptophyta</taxon>
        <taxon>Embryophyta</taxon>
        <taxon>Tracheophyta</taxon>
        <taxon>Spermatophyta</taxon>
        <taxon>Magnoliopsida</taxon>
        <taxon>eudicotyledons</taxon>
        <taxon>Gunneridae</taxon>
        <taxon>Pentapetalae</taxon>
        <taxon>rosids</taxon>
        <taxon>fabids</taxon>
        <taxon>Malpighiales</taxon>
        <taxon>Rhizophoraceae</taxon>
        <taxon>Rhizophora</taxon>
    </lineage>
</organism>
<dbReference type="AlphaFoldDB" id="A0A2P2QTU8"/>
<protein>
    <submittedName>
        <fullName evidence="1">Uncharacterized protein</fullName>
    </submittedName>
</protein>
<evidence type="ECO:0000313" key="1">
    <source>
        <dbReference type="EMBL" id="MBX70358.1"/>
    </source>
</evidence>
<dbReference type="EMBL" id="GGEC01089874">
    <property type="protein sequence ID" value="MBX70358.1"/>
    <property type="molecule type" value="Transcribed_RNA"/>
</dbReference>
<sequence>MLLSFSLLLLLYLVCLMFSFKANIVTVEGAKGSLG</sequence>
<reference evidence="1" key="1">
    <citation type="submission" date="2018-02" db="EMBL/GenBank/DDBJ databases">
        <title>Rhizophora mucronata_Transcriptome.</title>
        <authorList>
            <person name="Meera S.P."/>
            <person name="Sreeshan A."/>
            <person name="Augustine A."/>
        </authorList>
    </citation>
    <scope>NUCLEOTIDE SEQUENCE</scope>
    <source>
        <tissue evidence="1">Leaf</tissue>
    </source>
</reference>
<proteinExistence type="predicted"/>